<feature type="region of interest" description="Disordered" evidence="9">
    <location>
        <begin position="644"/>
        <end position="668"/>
    </location>
</feature>
<evidence type="ECO:0000256" key="2">
    <source>
        <dbReference type="ARBA" id="ARBA00022737"/>
    </source>
</evidence>
<dbReference type="PANTHER" id="PTHR13140:SF781">
    <property type="entry name" value="MYOSIN-15"/>
    <property type="match status" value="1"/>
</dbReference>
<dbReference type="SMART" id="SM00242">
    <property type="entry name" value="MYSc"/>
    <property type="match status" value="1"/>
</dbReference>
<feature type="region of interest" description="Disordered" evidence="9">
    <location>
        <begin position="45"/>
        <end position="68"/>
    </location>
</feature>
<comment type="similarity">
    <text evidence="1">Belongs to the TRAFAC class myosin-kinesin ATPase superfamily. Myosin family. Plant myosin class XI subfamily.</text>
</comment>
<evidence type="ECO:0000256" key="3">
    <source>
        <dbReference type="ARBA" id="ARBA00022741"/>
    </source>
</evidence>
<dbReference type="Gene3D" id="6.20.240.20">
    <property type="match status" value="1"/>
</dbReference>
<dbReference type="Pfam" id="PF00063">
    <property type="entry name" value="Myosin_head"/>
    <property type="match status" value="1"/>
</dbReference>
<organism evidence="11">
    <name type="scientific">Acetabularia peniculus</name>
    <name type="common">Green alga</name>
    <name type="synonym">Polyphysa peniculus</name>
    <dbReference type="NCBI Taxonomy" id="35862"/>
    <lineage>
        <taxon>Eukaryota</taxon>
        <taxon>Viridiplantae</taxon>
        <taxon>Chlorophyta</taxon>
        <taxon>core chlorophytes</taxon>
        <taxon>Ulvophyceae</taxon>
        <taxon>TCBD clade</taxon>
        <taxon>Dasycladales</taxon>
        <taxon>Polyphysaceae</taxon>
        <taxon>Acetabularia</taxon>
    </lineage>
</organism>
<keyword evidence="2" id="KW-0677">Repeat</keyword>
<evidence type="ECO:0000256" key="6">
    <source>
        <dbReference type="ARBA" id="ARBA00023175"/>
    </source>
</evidence>
<name>O04146_ACEPE</name>
<feature type="compositionally biased region" description="Basic and acidic residues" evidence="9">
    <location>
        <begin position="49"/>
        <end position="58"/>
    </location>
</feature>
<dbReference type="GO" id="GO:0007015">
    <property type="term" value="P:actin filament organization"/>
    <property type="evidence" value="ECO:0007669"/>
    <property type="project" value="TreeGrafter"/>
</dbReference>
<dbReference type="EMBL" id="U94398">
    <property type="protein sequence ID" value="AAB53062.1"/>
    <property type="molecule type" value="mRNA"/>
</dbReference>
<evidence type="ECO:0000256" key="9">
    <source>
        <dbReference type="SAM" id="MobiDB-lite"/>
    </source>
</evidence>
<evidence type="ECO:0000256" key="7">
    <source>
        <dbReference type="ARBA" id="ARBA00023203"/>
    </source>
</evidence>
<keyword evidence="5 8" id="KW-0518">Myosin</keyword>
<feature type="compositionally biased region" description="Low complexity" evidence="9">
    <location>
        <begin position="648"/>
        <end position="666"/>
    </location>
</feature>
<dbReference type="SUPFAM" id="SSF52540">
    <property type="entry name" value="P-loop containing nucleoside triphosphate hydrolases"/>
    <property type="match status" value="1"/>
</dbReference>
<keyword evidence="7 8" id="KW-0009">Actin-binding</keyword>
<dbReference type="GO" id="GO:0005524">
    <property type="term" value="F:ATP binding"/>
    <property type="evidence" value="ECO:0007669"/>
    <property type="project" value="UniProtKB-UniRule"/>
</dbReference>
<dbReference type="PROSITE" id="PS50096">
    <property type="entry name" value="IQ"/>
    <property type="match status" value="5"/>
</dbReference>
<dbReference type="CDD" id="cd01384">
    <property type="entry name" value="MYSc_Myo11"/>
    <property type="match status" value="1"/>
</dbReference>
<dbReference type="Gene3D" id="1.10.10.820">
    <property type="match status" value="1"/>
</dbReference>
<dbReference type="GO" id="GO:0005737">
    <property type="term" value="C:cytoplasm"/>
    <property type="evidence" value="ECO:0007669"/>
    <property type="project" value="TreeGrafter"/>
</dbReference>
<evidence type="ECO:0000256" key="1">
    <source>
        <dbReference type="ARBA" id="ARBA00008049"/>
    </source>
</evidence>
<dbReference type="SMART" id="SM00015">
    <property type="entry name" value="IQ"/>
    <property type="match status" value="7"/>
</dbReference>
<sequence>MAPIQEEGLGTIFSHGAPIWVPTVEVQPQNGLLKKKGLANDTPKWTSAKVERVEKSTSQEEEQDEKFLQQQNSKTVLFGKVDSELCYLQNEHDVDVDDLVKSDFLHEPGVLQTLRARYESDEMYTFSSNILIAINPHKRMPHLTTPDVQIGYHNTILGEHPPHVYAIAEQAFSVMLNDGQKQAILISGESGAGKTESAKMVMQYLAKRAQPASVYQDKFKRQSSFTEIAPIEEQVLESNPLLEAFGNAKTMRNNNSSRFGKFVEMRFDDFGHVCGAQISVFLLERSRVVQVSKGERSYHIFYQLCKGATDEQRSKYHLKSVEEFRYLNQSDTSELGDRDDVEEFKLCLNAMRTIGMSTGEQDSVFRIVAAILHLGNITFMGSDEAEFSGSEAEESAQNCADLLKIPVQQLKTALTKRNLKNTAGIIVTPLKVPAAEESRDALAKTIYSRLFDWLVSAIKEKISFFRDTKSATSDRTIGILDIYGFESFEKNSFEQLCINLANEKLQQQFNHHVLEGEQQQYIAEGISWSYVDFVDNQDCLDLLEGGGKNKAKGIFPLIDEACKMPNVTYQNLANSLRTQLAGLERFEAPKKDPNAFTVDHYAGEVTYQTNQLMDKNRDYVASEHQALMMASNDVLLVSLFEESDDQNSDSNSENSSSNANVRNARNGNQSSFKLSSVGFQFRKQLTELANKLNQCQPHYIRCIKPNKFSKSGLLVPEFILGQLHALGILVAVRIACAGYPTRRDIVQFGQKYFMLVQEQFKNIDPRCMNQEVARKVCESVLEQSNLNGWQMGFTKVFLRTGQLAVLEGERGRVLNKFARKIQAAWRGKYVRDQFVRIKAAIIVIQSCYRGHLGRVVAQKILEEPAALIIQNVWKAHKVRKFVKTIRAVIVMQKFSRRYEAVKEQKKHKSAVLLQRWFRRVQSRRNLRKVIAAAIIQKWFRGYQIRKETKYIFAARKIQKSIRAYLLRSGYYTNKLFVKNNQGARIAKIARKLRSMSRESAQMVKEAALMVQVQNEGQVQKMQDMFKQLLGASDVGETIIAPKPENIPNMSKYVDRNFSINRQQPKMTRMISRRFTSTVGDADGVRAAVGVGAGAGVGDGALRFRKSNLLAAPESFVLIRRLRFIQVLFAALIKQMKNMSSIWILC</sequence>
<dbReference type="AlphaFoldDB" id="O04146"/>
<keyword evidence="6 8" id="KW-0505">Motor protein</keyword>
<reference evidence="11" key="1">
    <citation type="submission" date="1997-03" db="EMBL/GenBank/DDBJ databases">
        <title>Molecular analysis of the cDNA coding for an unconventional myosin from the green alga Acetabularia.</title>
        <authorList>
            <person name="Vugrek O."/>
            <person name="Menzel D."/>
            <person name="Shoeman R.L."/>
        </authorList>
    </citation>
    <scope>NUCLEOTIDE SEQUENCE</scope>
</reference>
<dbReference type="InterPro" id="IPR036018">
    <property type="entry name" value="MYSc_Myo11"/>
</dbReference>
<dbReference type="GO" id="GO:0051015">
    <property type="term" value="F:actin filament binding"/>
    <property type="evidence" value="ECO:0007669"/>
    <property type="project" value="TreeGrafter"/>
</dbReference>
<dbReference type="InterPro" id="IPR027417">
    <property type="entry name" value="P-loop_NTPase"/>
</dbReference>
<evidence type="ECO:0000313" key="11">
    <source>
        <dbReference type="EMBL" id="AAB53062.1"/>
    </source>
</evidence>
<dbReference type="Gene3D" id="1.20.5.190">
    <property type="match status" value="2"/>
</dbReference>
<dbReference type="GO" id="GO:0016459">
    <property type="term" value="C:myosin complex"/>
    <property type="evidence" value="ECO:0007669"/>
    <property type="project" value="UniProtKB-KW"/>
</dbReference>
<dbReference type="CDD" id="cd23767">
    <property type="entry name" value="IQCD"/>
    <property type="match status" value="1"/>
</dbReference>
<dbReference type="PANTHER" id="PTHR13140">
    <property type="entry name" value="MYOSIN"/>
    <property type="match status" value="1"/>
</dbReference>
<protein>
    <submittedName>
        <fullName evidence="11">Myosin</fullName>
    </submittedName>
</protein>
<feature type="domain" description="Myosin motor" evidence="10">
    <location>
        <begin position="94"/>
        <end position="811"/>
    </location>
</feature>
<dbReference type="InterPro" id="IPR036961">
    <property type="entry name" value="Kinesin_motor_dom_sf"/>
</dbReference>
<dbReference type="SMR" id="O04146"/>
<gene>
    <name evidence="11" type="primary">myo2</name>
</gene>
<dbReference type="GO" id="GO:0016020">
    <property type="term" value="C:membrane"/>
    <property type="evidence" value="ECO:0007669"/>
    <property type="project" value="TreeGrafter"/>
</dbReference>
<dbReference type="FunFam" id="1.10.10.820:FF:000001">
    <property type="entry name" value="Myosin heavy chain"/>
    <property type="match status" value="1"/>
</dbReference>
<dbReference type="Pfam" id="PF00612">
    <property type="entry name" value="IQ"/>
    <property type="match status" value="4"/>
</dbReference>
<dbReference type="PIR" id="A59251">
    <property type="entry name" value="A59251"/>
</dbReference>
<keyword evidence="3 8" id="KW-0547">Nucleotide-binding</keyword>
<dbReference type="PROSITE" id="PS51456">
    <property type="entry name" value="MYOSIN_MOTOR"/>
    <property type="match status" value="1"/>
</dbReference>
<evidence type="ECO:0000256" key="5">
    <source>
        <dbReference type="ARBA" id="ARBA00023123"/>
    </source>
</evidence>
<proteinExistence type="evidence at transcript level"/>
<dbReference type="Gene3D" id="1.20.58.530">
    <property type="match status" value="1"/>
</dbReference>
<dbReference type="GO" id="GO:0000146">
    <property type="term" value="F:microfilament motor activity"/>
    <property type="evidence" value="ECO:0007669"/>
    <property type="project" value="TreeGrafter"/>
</dbReference>
<evidence type="ECO:0000256" key="8">
    <source>
        <dbReference type="PROSITE-ProRule" id="PRU00782"/>
    </source>
</evidence>
<dbReference type="InterPro" id="IPR001609">
    <property type="entry name" value="Myosin_head_motor_dom-like"/>
</dbReference>
<evidence type="ECO:0000256" key="4">
    <source>
        <dbReference type="ARBA" id="ARBA00022840"/>
    </source>
</evidence>
<dbReference type="InterPro" id="IPR000048">
    <property type="entry name" value="IQ_motif_EF-hand-BS"/>
</dbReference>
<feature type="region of interest" description="Actin-binding" evidence="8">
    <location>
        <begin position="685"/>
        <end position="707"/>
    </location>
</feature>
<dbReference type="Gene3D" id="3.40.850.10">
    <property type="entry name" value="Kinesin motor domain"/>
    <property type="match status" value="1"/>
</dbReference>
<evidence type="ECO:0000259" key="10">
    <source>
        <dbReference type="PROSITE" id="PS51456"/>
    </source>
</evidence>
<dbReference type="GO" id="GO:0030048">
    <property type="term" value="P:actin filament-based movement"/>
    <property type="evidence" value="ECO:0007669"/>
    <property type="project" value="UniProtKB-ARBA"/>
</dbReference>
<dbReference type="Gene3D" id="1.20.120.720">
    <property type="entry name" value="Myosin VI head, motor domain, U50 subdomain"/>
    <property type="match status" value="1"/>
</dbReference>
<dbReference type="PRINTS" id="PR00193">
    <property type="entry name" value="MYOSINHEAVY"/>
</dbReference>
<feature type="binding site" evidence="8">
    <location>
        <begin position="188"/>
        <end position="195"/>
    </location>
    <ligand>
        <name>ATP</name>
        <dbReference type="ChEBI" id="CHEBI:30616"/>
    </ligand>
</feature>
<accession>O04146</accession>
<keyword evidence="4 8" id="KW-0067">ATP-binding</keyword>